<evidence type="ECO:0000256" key="2">
    <source>
        <dbReference type="ARBA" id="ARBA00023015"/>
    </source>
</evidence>
<dbReference type="NCBIfam" id="NF033644">
    <property type="entry name" value="antiterm_UpxY"/>
    <property type="match status" value="1"/>
</dbReference>
<dbReference type="GO" id="GO:0031564">
    <property type="term" value="P:transcription antitermination"/>
    <property type="evidence" value="ECO:0007669"/>
    <property type="project" value="UniProtKB-KW"/>
</dbReference>
<dbReference type="Proteomes" id="UP000653797">
    <property type="component" value="Unassembled WGS sequence"/>
</dbReference>
<keyword evidence="1" id="KW-0889">Transcription antitermination</keyword>
<proteinExistence type="predicted"/>
<evidence type="ECO:0000256" key="1">
    <source>
        <dbReference type="ARBA" id="ARBA00022814"/>
    </source>
</evidence>
<name>A0A927GD12_9BACT</name>
<keyword evidence="3" id="KW-0804">Transcription</keyword>
<dbReference type="RefSeq" id="WP_191038946.1">
    <property type="nucleotide sequence ID" value="NZ_JACXAA010000003.1"/>
</dbReference>
<evidence type="ECO:0000313" key="5">
    <source>
        <dbReference type="EMBL" id="MBD2753322.1"/>
    </source>
</evidence>
<evidence type="ECO:0000256" key="3">
    <source>
        <dbReference type="ARBA" id="ARBA00023163"/>
    </source>
</evidence>
<dbReference type="CDD" id="cd09895">
    <property type="entry name" value="NGN_SP_UpxY"/>
    <property type="match status" value="1"/>
</dbReference>
<gene>
    <name evidence="5" type="ORF">IC230_10510</name>
</gene>
<accession>A0A927GD12</accession>
<sequence>MPWFVLYTKSRNEKLVADKLRGMNIEVYCPLIKTRRKWSDRTKLVEEPLFRSYCFVNLAEHERAKVFTVPGVVRYLFWLKQPAIVRDAEIDAIKLMLNEVDHNLLQIESFTPGSRLTIGSGSFADLSGNVLKQQGRIVAIQLDALQLIVKVDLSKTIVVR</sequence>
<dbReference type="EMBL" id="JACXAA010000003">
    <property type="protein sequence ID" value="MBD2753322.1"/>
    <property type="molecule type" value="Genomic_DNA"/>
</dbReference>
<dbReference type="SUPFAM" id="SSF82679">
    <property type="entry name" value="N-utilization substance G protein NusG, N-terminal domain"/>
    <property type="match status" value="1"/>
</dbReference>
<comment type="caution">
    <text evidence="5">The sequence shown here is derived from an EMBL/GenBank/DDBJ whole genome shotgun (WGS) entry which is preliminary data.</text>
</comment>
<dbReference type="Gene3D" id="3.30.70.940">
    <property type="entry name" value="NusG, N-terminal domain"/>
    <property type="match status" value="1"/>
</dbReference>
<dbReference type="InterPro" id="IPR043425">
    <property type="entry name" value="NusG-like"/>
</dbReference>
<keyword evidence="6" id="KW-1185">Reference proteome</keyword>
<dbReference type="PANTHER" id="PTHR30265">
    <property type="entry name" value="RHO-INTERACTING TRANSCRIPTION TERMINATION FACTOR NUSG"/>
    <property type="match status" value="1"/>
</dbReference>
<dbReference type="InterPro" id="IPR006645">
    <property type="entry name" value="NGN-like_dom"/>
</dbReference>
<dbReference type="GO" id="GO:0006354">
    <property type="term" value="P:DNA-templated transcription elongation"/>
    <property type="evidence" value="ECO:0007669"/>
    <property type="project" value="InterPro"/>
</dbReference>
<organism evidence="5 6">
    <name type="scientific">Spirosoma validum</name>
    <dbReference type="NCBI Taxonomy" id="2771355"/>
    <lineage>
        <taxon>Bacteria</taxon>
        <taxon>Pseudomonadati</taxon>
        <taxon>Bacteroidota</taxon>
        <taxon>Cytophagia</taxon>
        <taxon>Cytophagales</taxon>
        <taxon>Cytophagaceae</taxon>
        <taxon>Spirosoma</taxon>
    </lineage>
</organism>
<protein>
    <submittedName>
        <fullName evidence="5">UpxY family transcription antiterminator</fullName>
    </submittedName>
</protein>
<dbReference type="InterPro" id="IPR036735">
    <property type="entry name" value="NGN_dom_sf"/>
</dbReference>
<keyword evidence="2" id="KW-0805">Transcription regulation</keyword>
<dbReference type="Pfam" id="PF02357">
    <property type="entry name" value="NusG"/>
    <property type="match status" value="1"/>
</dbReference>
<evidence type="ECO:0000259" key="4">
    <source>
        <dbReference type="Pfam" id="PF02357"/>
    </source>
</evidence>
<evidence type="ECO:0000313" key="6">
    <source>
        <dbReference type="Proteomes" id="UP000653797"/>
    </source>
</evidence>
<reference evidence="5" key="1">
    <citation type="submission" date="2020-09" db="EMBL/GenBank/DDBJ databases">
        <authorList>
            <person name="Kim M.K."/>
        </authorList>
    </citation>
    <scope>NUCLEOTIDE SEQUENCE</scope>
    <source>
        <strain evidence="5">BT704</strain>
    </source>
</reference>
<feature type="domain" description="NusG-like N-terminal" evidence="4">
    <location>
        <begin position="2"/>
        <end position="93"/>
    </location>
</feature>
<dbReference type="AlphaFoldDB" id="A0A927GD12"/>
<dbReference type="PANTHER" id="PTHR30265:SF4">
    <property type="entry name" value="KOW MOTIF FAMILY PROTEIN, EXPRESSED"/>
    <property type="match status" value="1"/>
</dbReference>